<accession>A0A399T115</accession>
<evidence type="ECO:0000313" key="2">
    <source>
        <dbReference type="EMBL" id="RIJ48689.1"/>
    </source>
</evidence>
<organism evidence="2 3">
    <name type="scientific">Maribellus luteus</name>
    <dbReference type="NCBI Taxonomy" id="2305463"/>
    <lineage>
        <taxon>Bacteria</taxon>
        <taxon>Pseudomonadati</taxon>
        <taxon>Bacteroidota</taxon>
        <taxon>Bacteroidia</taxon>
        <taxon>Marinilabiliales</taxon>
        <taxon>Prolixibacteraceae</taxon>
        <taxon>Maribellus</taxon>
    </lineage>
</organism>
<sequence length="69" mass="8055">MEADNGNKSEKKKEDLPQKNESWIDKAEAFIDEAADKIHKSDTYRKADETVEEATKKLFRKAGRWWGKL</sequence>
<protein>
    <submittedName>
        <fullName evidence="2">Uncharacterized protein</fullName>
    </submittedName>
</protein>
<dbReference type="OrthoDB" id="1123397at2"/>
<dbReference type="Proteomes" id="UP000265926">
    <property type="component" value="Unassembled WGS sequence"/>
</dbReference>
<feature type="region of interest" description="Disordered" evidence="1">
    <location>
        <begin position="1"/>
        <end position="20"/>
    </location>
</feature>
<proteinExistence type="predicted"/>
<dbReference type="RefSeq" id="WP_119437609.1">
    <property type="nucleotide sequence ID" value="NZ_QWGR01000004.1"/>
</dbReference>
<keyword evidence="3" id="KW-1185">Reference proteome</keyword>
<reference evidence="2 3" key="1">
    <citation type="submission" date="2018-08" db="EMBL/GenBank/DDBJ databases">
        <title>Pallidiluteibacterium maritimus gen. nov., sp. nov., isolated from coastal sediment.</title>
        <authorList>
            <person name="Zhou L.Y."/>
        </authorList>
    </citation>
    <scope>NUCLEOTIDE SEQUENCE [LARGE SCALE GENOMIC DNA]</scope>
    <source>
        <strain evidence="2 3">XSD2</strain>
    </source>
</reference>
<comment type="caution">
    <text evidence="2">The sequence shown here is derived from an EMBL/GenBank/DDBJ whole genome shotgun (WGS) entry which is preliminary data.</text>
</comment>
<dbReference type="AlphaFoldDB" id="A0A399T115"/>
<name>A0A399T115_9BACT</name>
<dbReference type="EMBL" id="QWGR01000004">
    <property type="protein sequence ID" value="RIJ48689.1"/>
    <property type="molecule type" value="Genomic_DNA"/>
</dbReference>
<gene>
    <name evidence="2" type="ORF">D1614_09150</name>
</gene>
<evidence type="ECO:0000313" key="3">
    <source>
        <dbReference type="Proteomes" id="UP000265926"/>
    </source>
</evidence>
<evidence type="ECO:0000256" key="1">
    <source>
        <dbReference type="SAM" id="MobiDB-lite"/>
    </source>
</evidence>